<dbReference type="Gene3D" id="1.20.1090.10">
    <property type="entry name" value="Dehydroquinate synthase-like - alpha domain"/>
    <property type="match status" value="1"/>
</dbReference>
<comment type="cofactor">
    <cofactor evidence="18">
        <name>Co(2+)</name>
        <dbReference type="ChEBI" id="CHEBI:48828"/>
    </cofactor>
    <cofactor evidence="18">
        <name>Zn(2+)</name>
        <dbReference type="ChEBI" id="CHEBI:29105"/>
    </cofactor>
    <text evidence="18">Binds 1 divalent metal cation per subunit. Can use either Co(2+) or Zn(2+).</text>
</comment>
<evidence type="ECO:0000256" key="5">
    <source>
        <dbReference type="ARBA" id="ARBA00004842"/>
    </source>
</evidence>
<comment type="catalytic activity">
    <reaction evidence="16 17">
        <text>shikimate + ATP = 3-phosphoshikimate + ADP + H(+)</text>
        <dbReference type="Rhea" id="RHEA:13121"/>
        <dbReference type="ChEBI" id="CHEBI:15378"/>
        <dbReference type="ChEBI" id="CHEBI:30616"/>
        <dbReference type="ChEBI" id="CHEBI:36208"/>
        <dbReference type="ChEBI" id="CHEBI:145989"/>
        <dbReference type="ChEBI" id="CHEBI:456216"/>
        <dbReference type="EC" id="2.7.1.71"/>
    </reaction>
</comment>
<comment type="catalytic activity">
    <reaction evidence="1 18">
        <text>7-phospho-2-dehydro-3-deoxy-D-arabino-heptonate = 3-dehydroquinate + phosphate</text>
        <dbReference type="Rhea" id="RHEA:21968"/>
        <dbReference type="ChEBI" id="CHEBI:32364"/>
        <dbReference type="ChEBI" id="CHEBI:43474"/>
        <dbReference type="ChEBI" id="CHEBI:58394"/>
        <dbReference type="EC" id="4.2.3.4"/>
    </reaction>
</comment>
<feature type="binding site" evidence="18">
    <location>
        <position position="489"/>
    </location>
    <ligand>
        <name>Zn(2+)</name>
        <dbReference type="ChEBI" id="CHEBI:29105"/>
    </ligand>
</feature>
<protein>
    <recommendedName>
        <fullName evidence="17 18">Multifunctional fusion protein</fullName>
    </recommendedName>
    <domain>
        <recommendedName>
            <fullName evidence="17">Shikimate kinase</fullName>
            <shortName evidence="17">SK</shortName>
            <ecNumber evidence="17">2.7.1.71</ecNumber>
        </recommendedName>
    </domain>
    <domain>
        <recommendedName>
            <fullName evidence="18">3-dehydroquinate synthase</fullName>
            <shortName evidence="18">DHQS</shortName>
            <ecNumber evidence="18">4.2.3.4</ecNumber>
        </recommendedName>
    </domain>
</protein>
<dbReference type="InterPro" id="IPR027417">
    <property type="entry name" value="P-loop_NTPase"/>
</dbReference>
<feature type="binding site" evidence="17">
    <location>
        <position position="83"/>
    </location>
    <ligand>
        <name>substrate</name>
    </ligand>
</feature>
<dbReference type="NCBIfam" id="TIGR01357">
    <property type="entry name" value="aroB"/>
    <property type="match status" value="1"/>
</dbReference>
<comment type="subcellular location">
    <subcellularLocation>
        <location evidence="18">Cytoplasm</location>
    </subcellularLocation>
</comment>
<organism evidence="21 22">
    <name type="scientific">Gluconacetobacter sacchari DSM 12717</name>
    <dbReference type="NCBI Taxonomy" id="1307940"/>
    <lineage>
        <taxon>Bacteria</taxon>
        <taxon>Pseudomonadati</taxon>
        <taxon>Pseudomonadota</taxon>
        <taxon>Alphaproteobacteria</taxon>
        <taxon>Acetobacterales</taxon>
        <taxon>Acetobacteraceae</taxon>
        <taxon>Gluconacetobacter</taxon>
    </lineage>
</organism>
<comment type="function">
    <text evidence="17">Catalyzes the specific phosphorylation of the 3-hydroxyl group of shikimic acid using ATP as a cosubstrate.</text>
</comment>
<feature type="binding site" evidence="17">
    <location>
        <begin position="61"/>
        <end position="66"/>
    </location>
    <ligand>
        <name>ATP</name>
        <dbReference type="ChEBI" id="CHEBI:30616"/>
    </ligand>
</feature>
<dbReference type="PRINTS" id="PR01100">
    <property type="entry name" value="SHIKIMTKNASE"/>
</dbReference>
<dbReference type="Gene3D" id="3.40.50.300">
    <property type="entry name" value="P-loop containing nucleotide triphosphate hydrolases"/>
    <property type="match status" value="1"/>
</dbReference>
<dbReference type="InterPro" id="IPR030960">
    <property type="entry name" value="DHQS/DOIS_N"/>
</dbReference>
<keyword evidence="22" id="KW-1185">Reference proteome</keyword>
<evidence type="ECO:0000256" key="4">
    <source>
        <dbReference type="ARBA" id="ARBA00004661"/>
    </source>
</evidence>
<dbReference type="GO" id="GO:0016301">
    <property type="term" value="F:kinase activity"/>
    <property type="evidence" value="ECO:0007669"/>
    <property type="project" value="UniProtKB-KW"/>
</dbReference>
<evidence type="ECO:0000256" key="8">
    <source>
        <dbReference type="ARBA" id="ARBA00022679"/>
    </source>
</evidence>
<comment type="similarity">
    <text evidence="17">Belongs to the shikimate kinase family.</text>
</comment>
<keyword evidence="15" id="KW-0511">Multifunctional enzyme</keyword>
<feature type="binding site" evidence="17">
    <location>
        <position position="186"/>
    </location>
    <ligand>
        <name>substrate</name>
    </ligand>
</feature>
<sequence>MMPAAAPRAGLMRHGELSLLYGRLAFMSRQNASAPSETQPLPAAPGPAPRDDSVVLVGLMGAGKTTIGRRIAARLGMKFIDADVEIERAAGCSIADLFAQYGEPEFRKGEHRVIRRILDGPPVVLATGGGAFMDPATRAIVRERATSVWLRCPLPVLVRRVQGRGHRPLLNAGEPRDVLARLMEIRHPIYAEADITVDCGEESVEQSAATVVNALALGGQPRLVPVMLERWRYDVTIGEDLLRHADVLLSPILPQKRVVVVTDSTVEALHLPRLLQGLANGGIEARTIVVPPGERSKTLAEYGRVTGLLLEAGIERGTTVIALGGGVVGDLAGFVAATTMRGLPFVQIPTTLLSQVDSSVGGKTGINTPFGKNLLGAFHQPLAVLADTATLATLPAREIRAGYAEIVKAGLIGDAALFAWCETHGRAVLDGEADIQAEAVRRACAFKAAVVGDDEREERKSDGRALLNLGHTFGHALEAELGYDGRLLHGEAVSIGLRLAFVTSARMGLCDEADVDRVTGHLDSLGLPAHLRDLPWRFSAERLIAHMQRDKKMRDGRLSFVLVRGIGQAFTCRDVPDGLVREILLAEGCAP</sequence>
<feature type="binding site" evidence="17">
    <location>
        <position position="107"/>
    </location>
    <ligand>
        <name>substrate</name>
    </ligand>
</feature>
<evidence type="ECO:0000256" key="16">
    <source>
        <dbReference type="ARBA" id="ARBA00048567"/>
    </source>
</evidence>
<feature type="binding site" evidence="18">
    <location>
        <position position="372"/>
    </location>
    <ligand>
        <name>NAD(+)</name>
        <dbReference type="ChEBI" id="CHEBI:57540"/>
    </ligand>
</feature>
<keyword evidence="8 17" id="KW-0808">Transferase</keyword>
<evidence type="ECO:0000256" key="13">
    <source>
        <dbReference type="ARBA" id="ARBA00023141"/>
    </source>
</evidence>
<comment type="similarity">
    <text evidence="18">Belongs to the sugar phosphate cyclases superfamily. Dehydroquinate synthase family.</text>
</comment>
<evidence type="ECO:0000256" key="12">
    <source>
        <dbReference type="ARBA" id="ARBA00023027"/>
    </source>
</evidence>
<comment type="caution">
    <text evidence="18">Lacks conserved residue(s) required for the propagation of feature annotation.</text>
</comment>
<evidence type="ECO:0000256" key="6">
    <source>
        <dbReference type="ARBA" id="ARBA00022490"/>
    </source>
</evidence>
<comment type="cofactor">
    <cofactor evidence="17">
        <name>Mg(2+)</name>
        <dbReference type="ChEBI" id="CHEBI:18420"/>
    </cofactor>
    <text evidence="17">Binds 1 Mg(2+) ion per subunit.</text>
</comment>
<dbReference type="PANTHER" id="PTHR43622">
    <property type="entry name" value="3-DEHYDROQUINATE SYNTHASE"/>
    <property type="match status" value="1"/>
</dbReference>
<comment type="caution">
    <text evidence="21">The sequence shown here is derived from an EMBL/GenBank/DDBJ whole genome shotgun (WGS) entry which is preliminary data.</text>
</comment>
<dbReference type="EC" id="4.2.3.4" evidence="18"/>
<feature type="domain" description="3-dehydroquinate synthase C-terminal" evidence="20">
    <location>
        <begin position="402"/>
        <end position="553"/>
    </location>
</feature>
<dbReference type="InterPro" id="IPR000623">
    <property type="entry name" value="Shikimate_kinase/TSH1"/>
</dbReference>
<dbReference type="InterPro" id="IPR056179">
    <property type="entry name" value="DHQS_C"/>
</dbReference>
<feature type="binding site" evidence="17">
    <location>
        <position position="167"/>
    </location>
    <ligand>
        <name>ATP</name>
        <dbReference type="ChEBI" id="CHEBI:30616"/>
    </ligand>
</feature>
<proteinExistence type="inferred from homology"/>
<feature type="binding site" evidence="18">
    <location>
        <position position="471"/>
    </location>
    <ligand>
        <name>Zn(2+)</name>
        <dbReference type="ChEBI" id="CHEBI:29105"/>
    </ligand>
</feature>
<keyword evidence="14 18" id="KW-0456">Lyase</keyword>
<keyword evidence="9 18" id="KW-0547">Nucleotide-binding</keyword>
<dbReference type="PANTHER" id="PTHR43622:SF7">
    <property type="entry name" value="3-DEHYDROQUINATE SYNTHASE, CHLOROPLASTIC"/>
    <property type="match status" value="1"/>
</dbReference>
<feature type="domain" description="3-dehydroquinate synthase N-terminal" evidence="19">
    <location>
        <begin position="288"/>
        <end position="400"/>
    </location>
</feature>
<feature type="binding site" evidence="18">
    <location>
        <begin position="390"/>
        <end position="393"/>
    </location>
    <ligand>
        <name>NAD(+)</name>
        <dbReference type="ChEBI" id="CHEBI:57540"/>
    </ligand>
</feature>
<keyword evidence="7 18" id="KW-0028">Amino-acid biosynthesis</keyword>
<comment type="pathway">
    <text evidence="4 18">Metabolic intermediate biosynthesis; chorismate biosynthesis; chorismate from D-erythrose 4-phosphate and phosphoenolpyruvate: step 2/7.</text>
</comment>
<dbReference type="SUPFAM" id="SSF52540">
    <property type="entry name" value="P-loop containing nucleoside triphosphate hydrolases"/>
    <property type="match status" value="1"/>
</dbReference>
<evidence type="ECO:0000256" key="17">
    <source>
        <dbReference type="HAMAP-Rule" id="MF_00109"/>
    </source>
</evidence>
<dbReference type="Pfam" id="PF01761">
    <property type="entry name" value="DHQ_synthase"/>
    <property type="match status" value="1"/>
</dbReference>
<feature type="binding site" evidence="17">
    <location>
        <position position="65"/>
    </location>
    <ligand>
        <name>Mg(2+)</name>
        <dbReference type="ChEBI" id="CHEBI:18420"/>
    </ligand>
</feature>
<dbReference type="Proteomes" id="UP001060895">
    <property type="component" value="Unassembled WGS sequence"/>
</dbReference>
<comment type="function">
    <text evidence="3 18">Catalyzes the conversion of 3-deoxy-D-arabino-heptulosonate 7-phosphate (DAHP) to dehydroquinate (DHQ).</text>
</comment>
<keyword evidence="18" id="KW-0170">Cobalt</keyword>
<feature type="binding site" evidence="18">
    <location>
        <position position="405"/>
    </location>
    <ligand>
        <name>Zn(2+)</name>
        <dbReference type="ChEBI" id="CHEBI:29105"/>
    </ligand>
</feature>
<dbReference type="HAMAP" id="MF_00110">
    <property type="entry name" value="DHQ_synthase"/>
    <property type="match status" value="1"/>
</dbReference>
<keyword evidence="13 18" id="KW-0057">Aromatic amino acid biosynthesis</keyword>
<keyword evidence="18" id="KW-0479">Metal-binding</keyword>
<keyword evidence="10 17" id="KW-0418">Kinase</keyword>
<keyword evidence="6 18" id="KW-0963">Cytoplasm</keyword>
<dbReference type="Gene3D" id="3.40.50.1970">
    <property type="match status" value="1"/>
</dbReference>
<evidence type="ECO:0000259" key="19">
    <source>
        <dbReference type="Pfam" id="PF01761"/>
    </source>
</evidence>
<evidence type="ECO:0000256" key="10">
    <source>
        <dbReference type="ARBA" id="ARBA00022777"/>
    </source>
</evidence>
<dbReference type="NCBIfam" id="NF010552">
    <property type="entry name" value="PRK13946.1"/>
    <property type="match status" value="1"/>
</dbReference>
<evidence type="ECO:0000256" key="15">
    <source>
        <dbReference type="ARBA" id="ARBA00023268"/>
    </source>
</evidence>
<evidence type="ECO:0000256" key="3">
    <source>
        <dbReference type="ARBA" id="ARBA00003485"/>
    </source>
</evidence>
<evidence type="ECO:0000256" key="1">
    <source>
        <dbReference type="ARBA" id="ARBA00001393"/>
    </source>
</evidence>
<dbReference type="InterPro" id="IPR016037">
    <property type="entry name" value="DHQ_synth_AroB"/>
</dbReference>
<keyword evidence="11 17" id="KW-0067">ATP-binding</keyword>
<dbReference type="SUPFAM" id="SSF56796">
    <property type="entry name" value="Dehydroquinate synthase-like"/>
    <property type="match status" value="1"/>
</dbReference>
<dbReference type="Pfam" id="PF24621">
    <property type="entry name" value="DHQS_C"/>
    <property type="match status" value="1"/>
</dbReference>
<evidence type="ECO:0000313" key="22">
    <source>
        <dbReference type="Proteomes" id="UP001060895"/>
    </source>
</evidence>
<dbReference type="EMBL" id="BAQP01000430">
    <property type="protein sequence ID" value="GBQ30981.1"/>
    <property type="molecule type" value="Genomic_DNA"/>
</dbReference>
<dbReference type="CDD" id="cd08195">
    <property type="entry name" value="DHQS"/>
    <property type="match status" value="1"/>
</dbReference>
<dbReference type="EC" id="2.7.1.71" evidence="17"/>
<evidence type="ECO:0000256" key="18">
    <source>
        <dbReference type="HAMAP-Rule" id="MF_00110"/>
    </source>
</evidence>
<feature type="binding site" evidence="18">
    <location>
        <position position="363"/>
    </location>
    <ligand>
        <name>NAD(+)</name>
        <dbReference type="ChEBI" id="CHEBI:57540"/>
    </ligand>
</feature>
<dbReference type="PROSITE" id="PS01128">
    <property type="entry name" value="SHIKIMATE_KINASE"/>
    <property type="match status" value="1"/>
</dbReference>
<dbReference type="InterPro" id="IPR023000">
    <property type="entry name" value="Shikimate_kinase_CS"/>
</dbReference>
<evidence type="ECO:0000256" key="14">
    <source>
        <dbReference type="ARBA" id="ARBA00023239"/>
    </source>
</evidence>
<dbReference type="InterPro" id="IPR031322">
    <property type="entry name" value="Shikimate/glucono_kinase"/>
</dbReference>
<dbReference type="CDD" id="cd00464">
    <property type="entry name" value="SK"/>
    <property type="match status" value="1"/>
</dbReference>
<evidence type="ECO:0000313" key="21">
    <source>
        <dbReference type="EMBL" id="GBQ30981.1"/>
    </source>
</evidence>
<feature type="binding site" evidence="17">
    <location>
        <position position="129"/>
    </location>
    <ligand>
        <name>substrate</name>
    </ligand>
</feature>
<feature type="binding site" evidence="18">
    <location>
        <begin position="350"/>
        <end position="351"/>
    </location>
    <ligand>
        <name>NAD(+)</name>
        <dbReference type="ChEBI" id="CHEBI:57540"/>
    </ligand>
</feature>
<reference evidence="21" key="1">
    <citation type="submission" date="2013-04" db="EMBL/GenBank/DDBJ databases">
        <title>The genome sequencing project of 58 acetic acid bacteria.</title>
        <authorList>
            <person name="Okamoto-Kainuma A."/>
            <person name="Ishikawa M."/>
            <person name="Umino S."/>
            <person name="Koizumi Y."/>
            <person name="Shiwa Y."/>
            <person name="Yoshikawa H."/>
            <person name="Matsutani M."/>
            <person name="Matsushita K."/>
        </authorList>
    </citation>
    <scope>NUCLEOTIDE SEQUENCE</scope>
    <source>
        <strain evidence="21">DSM 12717</strain>
    </source>
</reference>
<comment type="cofactor">
    <cofactor evidence="2 18">
        <name>NAD(+)</name>
        <dbReference type="ChEBI" id="CHEBI:57540"/>
    </cofactor>
</comment>
<keyword evidence="17" id="KW-0460">Magnesium</keyword>
<dbReference type="Pfam" id="PF01202">
    <property type="entry name" value="SKI"/>
    <property type="match status" value="1"/>
</dbReference>
<keyword evidence="12 18" id="KW-0520">NAD</keyword>
<feature type="binding site" evidence="18">
    <location>
        <begin position="326"/>
        <end position="330"/>
    </location>
    <ligand>
        <name>NAD(+)</name>
        <dbReference type="ChEBI" id="CHEBI:57540"/>
    </ligand>
</feature>
<evidence type="ECO:0000256" key="9">
    <source>
        <dbReference type="ARBA" id="ARBA00022741"/>
    </source>
</evidence>
<dbReference type="HAMAP" id="MF_00109">
    <property type="entry name" value="Shikimate_kinase"/>
    <property type="match status" value="1"/>
</dbReference>
<dbReference type="InterPro" id="IPR050071">
    <property type="entry name" value="Dehydroquinate_synthase"/>
</dbReference>
<accession>A0ABQ0PBZ8</accession>
<keyword evidence="18" id="KW-0862">Zinc</keyword>
<evidence type="ECO:0000256" key="7">
    <source>
        <dbReference type="ARBA" id="ARBA00022605"/>
    </source>
</evidence>
<evidence type="ECO:0000259" key="20">
    <source>
        <dbReference type="Pfam" id="PF24621"/>
    </source>
</evidence>
<comment type="subunit">
    <text evidence="17">Monomer.</text>
</comment>
<gene>
    <name evidence="17" type="primary">aroK</name>
    <name evidence="18" type="synonym">aroB</name>
    <name evidence="21" type="ORF">AA12717_3637</name>
</gene>
<name>A0ABQ0PBZ8_9PROT</name>
<evidence type="ECO:0000256" key="2">
    <source>
        <dbReference type="ARBA" id="ARBA00001911"/>
    </source>
</evidence>
<comment type="pathway">
    <text evidence="5 17">Metabolic intermediate biosynthesis; chorismate biosynthesis; chorismate from D-erythrose 4-phosphate and phosphoenolpyruvate: step 5/7.</text>
</comment>
<evidence type="ECO:0000256" key="11">
    <source>
        <dbReference type="ARBA" id="ARBA00022840"/>
    </source>
</evidence>